<feature type="transmembrane region" description="Helical" evidence="4">
    <location>
        <begin position="320"/>
        <end position="340"/>
    </location>
</feature>
<keyword evidence="4" id="KW-0812">Transmembrane</keyword>
<reference evidence="6 7" key="1">
    <citation type="submission" date="2019-02" db="EMBL/GenBank/DDBJ databases">
        <title>Paenibacillus sp. nov., isolated from surface-sterilized tissue of Thalictrum simplex L.</title>
        <authorList>
            <person name="Tuo L."/>
        </authorList>
    </citation>
    <scope>NUCLEOTIDE SEQUENCE [LARGE SCALE GENOMIC DNA]</scope>
    <source>
        <strain evidence="6 7">N2SHLJ1</strain>
    </source>
</reference>
<protein>
    <submittedName>
        <fullName evidence="6">AraC family transcriptional regulator</fullName>
    </submittedName>
</protein>
<dbReference type="OrthoDB" id="1975037at2"/>
<comment type="caution">
    <text evidence="6">The sequence shown here is derived from an EMBL/GenBank/DDBJ whole genome shotgun (WGS) entry which is preliminary data.</text>
</comment>
<name>A0A4Q9E0X7_9BACL</name>
<keyword evidence="7" id="KW-1185">Reference proteome</keyword>
<accession>A0A4Q9E0X7</accession>
<dbReference type="SMART" id="SM00342">
    <property type="entry name" value="HTH_ARAC"/>
    <property type="match status" value="1"/>
</dbReference>
<dbReference type="InterPro" id="IPR009057">
    <property type="entry name" value="Homeodomain-like_sf"/>
</dbReference>
<dbReference type="SUPFAM" id="SSF46689">
    <property type="entry name" value="Homeodomain-like"/>
    <property type="match status" value="2"/>
</dbReference>
<sequence length="794" mass="90587">MIRVQLSIQDVSRLFRIPAWSRFIHSFKEKGSLYRKSLIFVLTITCIPTALIGVGSYYIGSSYIEREVHRTHQLQLGKGMERLSETFSQLEMNLTQWTLNPSFDVKLKNLDFVNQYAEIQDMYKSIMSMKVSNPLIDKIYLYLDGPQALITDELARRNMSEQEKRDFRSLIGQTRDMFWLRPESELSLNQGKSKVMLVHNLAAQAIKPYGALLVYLSPERVNVFIGELTTDDFGTSFLLDENKQMIGSADPAAGNASLQNALWKEMQLHNQPDGSFDWTWDGRTYSISYGTIHRLGQPWTFVSATTLSNLTAPVLLISRLMIGISAFSLLLALLLSWFASNKLYRPIQRMVQLAGANTPDSIGSGDELELVERRWRHITRESEELQHRLDRAKPMLKEGFLLQFVQGHLQSLSEEETFEQMKSFGWRPEGCGYQLLLIQLRGLSPLLQDRFLPGDEPLITFAAANIAEEVVGQKYEHFGVINFRDLSVGVLIPLSPAGELQHHRDTYQLAQDMLGALHQTLKLQITVSIAKFAPAASEVATAFEQAKQALSYRRVDHDNEILAAWELLPIGEEPVFYPFELEKTIIQTIRVGRMEEAMALIETFYGELQRHTAKEGPVQQGMQQLLGAMLHLVMQTGFHPHKLYDGMNVYELFARLKEPGDILPWFQNKIVAPYISALTEAQDFYMKRLVAQVAETIHQQYMNEISLEYCADLFGTSTVKLSSAFKQIMGVNFIDYLTQVRMDKVKQLLIGTDMKINDISLAVGYQPTYFNRIFKKQEGITASEFRERSRVPAP</sequence>
<keyword evidence="3" id="KW-0804">Transcription</keyword>
<keyword evidence="4" id="KW-0472">Membrane</keyword>
<dbReference type="InterPro" id="IPR018060">
    <property type="entry name" value="HTH_AraC"/>
</dbReference>
<dbReference type="PANTHER" id="PTHR43280">
    <property type="entry name" value="ARAC-FAMILY TRANSCRIPTIONAL REGULATOR"/>
    <property type="match status" value="1"/>
</dbReference>
<evidence type="ECO:0000256" key="1">
    <source>
        <dbReference type="ARBA" id="ARBA00023015"/>
    </source>
</evidence>
<dbReference type="EMBL" id="SIRE01000002">
    <property type="protein sequence ID" value="TBL81803.1"/>
    <property type="molecule type" value="Genomic_DNA"/>
</dbReference>
<evidence type="ECO:0000256" key="2">
    <source>
        <dbReference type="ARBA" id="ARBA00023125"/>
    </source>
</evidence>
<proteinExistence type="predicted"/>
<evidence type="ECO:0000313" key="7">
    <source>
        <dbReference type="Proteomes" id="UP000293142"/>
    </source>
</evidence>
<dbReference type="Pfam" id="PF17853">
    <property type="entry name" value="GGDEF_2"/>
    <property type="match status" value="1"/>
</dbReference>
<dbReference type="PROSITE" id="PS00041">
    <property type="entry name" value="HTH_ARAC_FAMILY_1"/>
    <property type="match status" value="1"/>
</dbReference>
<dbReference type="PANTHER" id="PTHR43280:SF28">
    <property type="entry name" value="HTH-TYPE TRANSCRIPTIONAL ACTIVATOR RHAS"/>
    <property type="match status" value="1"/>
</dbReference>
<keyword evidence="4" id="KW-1133">Transmembrane helix</keyword>
<dbReference type="Proteomes" id="UP000293142">
    <property type="component" value="Unassembled WGS sequence"/>
</dbReference>
<evidence type="ECO:0000313" key="6">
    <source>
        <dbReference type="EMBL" id="TBL81803.1"/>
    </source>
</evidence>
<keyword evidence="1" id="KW-0805">Transcription regulation</keyword>
<dbReference type="GO" id="GO:0043565">
    <property type="term" value="F:sequence-specific DNA binding"/>
    <property type="evidence" value="ECO:0007669"/>
    <property type="project" value="InterPro"/>
</dbReference>
<dbReference type="Pfam" id="PF12833">
    <property type="entry name" value="HTH_18"/>
    <property type="match status" value="1"/>
</dbReference>
<feature type="domain" description="HTH araC/xylS-type" evidence="5">
    <location>
        <begin position="691"/>
        <end position="788"/>
    </location>
</feature>
<dbReference type="PROSITE" id="PS01124">
    <property type="entry name" value="HTH_ARAC_FAMILY_2"/>
    <property type="match status" value="1"/>
</dbReference>
<evidence type="ECO:0000256" key="3">
    <source>
        <dbReference type="ARBA" id="ARBA00023163"/>
    </source>
</evidence>
<dbReference type="GO" id="GO:0003700">
    <property type="term" value="F:DNA-binding transcription factor activity"/>
    <property type="evidence" value="ECO:0007669"/>
    <property type="project" value="InterPro"/>
</dbReference>
<dbReference type="InterPro" id="IPR041522">
    <property type="entry name" value="CdaR_GGDEF"/>
</dbReference>
<gene>
    <name evidence="6" type="ORF">EYB31_02080</name>
</gene>
<dbReference type="AlphaFoldDB" id="A0A4Q9E0X7"/>
<keyword evidence="2" id="KW-0238">DNA-binding</keyword>
<feature type="transmembrane region" description="Helical" evidence="4">
    <location>
        <begin position="38"/>
        <end position="59"/>
    </location>
</feature>
<organism evidence="6 7">
    <name type="scientific">Paenibacillus thalictri</name>
    <dbReference type="NCBI Taxonomy" id="2527873"/>
    <lineage>
        <taxon>Bacteria</taxon>
        <taxon>Bacillati</taxon>
        <taxon>Bacillota</taxon>
        <taxon>Bacilli</taxon>
        <taxon>Bacillales</taxon>
        <taxon>Paenibacillaceae</taxon>
        <taxon>Paenibacillus</taxon>
    </lineage>
</organism>
<evidence type="ECO:0000259" key="5">
    <source>
        <dbReference type="PROSITE" id="PS01124"/>
    </source>
</evidence>
<dbReference type="Gene3D" id="1.10.10.60">
    <property type="entry name" value="Homeodomain-like"/>
    <property type="match status" value="2"/>
</dbReference>
<dbReference type="InterPro" id="IPR018062">
    <property type="entry name" value="HTH_AraC-typ_CS"/>
</dbReference>
<evidence type="ECO:0000256" key="4">
    <source>
        <dbReference type="SAM" id="Phobius"/>
    </source>
</evidence>